<feature type="compositionally biased region" description="Low complexity" evidence="1">
    <location>
        <begin position="29"/>
        <end position="46"/>
    </location>
</feature>
<evidence type="ECO:0000313" key="4">
    <source>
        <dbReference type="RefSeq" id="XP_017773182.1"/>
    </source>
</evidence>
<evidence type="ECO:0000256" key="2">
    <source>
        <dbReference type="SAM" id="Phobius"/>
    </source>
</evidence>
<keyword evidence="2" id="KW-0472">Membrane</keyword>
<evidence type="ECO:0000313" key="3">
    <source>
        <dbReference type="Proteomes" id="UP000695000"/>
    </source>
</evidence>
<feature type="region of interest" description="Disordered" evidence="1">
    <location>
        <begin position="25"/>
        <end position="47"/>
    </location>
</feature>
<protein>
    <submittedName>
        <fullName evidence="4">Uncharacterized protein LOC108560234</fullName>
    </submittedName>
</protein>
<sequence>MEGKIFVQNNTTADLMQSWHIPRPTLARSSNSSQGSTSGSTNSTQSARSGSLLLTAANLAQIHKDSTKELTTRDDNIKYFLESSNSNPLSIPITEKKTSDPDSVSIASSMHFTVVNVHTRPTVKKRSFCKKHQLTILVVSMSAIFTFAIIMAIFALEMRARRQPPH</sequence>
<keyword evidence="3" id="KW-1185">Reference proteome</keyword>
<feature type="transmembrane region" description="Helical" evidence="2">
    <location>
        <begin position="134"/>
        <end position="156"/>
    </location>
</feature>
<organism evidence="3 4">
    <name type="scientific">Nicrophorus vespilloides</name>
    <name type="common">Boreal carrion beetle</name>
    <dbReference type="NCBI Taxonomy" id="110193"/>
    <lineage>
        <taxon>Eukaryota</taxon>
        <taxon>Metazoa</taxon>
        <taxon>Ecdysozoa</taxon>
        <taxon>Arthropoda</taxon>
        <taxon>Hexapoda</taxon>
        <taxon>Insecta</taxon>
        <taxon>Pterygota</taxon>
        <taxon>Neoptera</taxon>
        <taxon>Endopterygota</taxon>
        <taxon>Coleoptera</taxon>
        <taxon>Polyphaga</taxon>
        <taxon>Staphyliniformia</taxon>
        <taxon>Silphidae</taxon>
        <taxon>Nicrophorinae</taxon>
        <taxon>Nicrophorus</taxon>
    </lineage>
</organism>
<dbReference type="GeneID" id="108560234"/>
<reference evidence="4" key="1">
    <citation type="submission" date="2025-08" db="UniProtKB">
        <authorList>
            <consortium name="RefSeq"/>
        </authorList>
    </citation>
    <scope>IDENTIFICATION</scope>
    <source>
        <tissue evidence="4">Whole Larva</tissue>
    </source>
</reference>
<dbReference type="RefSeq" id="XP_017773182.1">
    <property type="nucleotide sequence ID" value="XM_017917693.1"/>
</dbReference>
<evidence type="ECO:0000256" key="1">
    <source>
        <dbReference type="SAM" id="MobiDB-lite"/>
    </source>
</evidence>
<keyword evidence="2" id="KW-0812">Transmembrane</keyword>
<dbReference type="Proteomes" id="UP000695000">
    <property type="component" value="Unplaced"/>
</dbReference>
<proteinExistence type="predicted"/>
<name>A0ABM1MF32_NICVS</name>
<gene>
    <name evidence="4" type="primary">LOC108560234</name>
</gene>
<keyword evidence="2" id="KW-1133">Transmembrane helix</keyword>
<accession>A0ABM1MF32</accession>